<keyword evidence="2 4" id="KW-0808">Transferase</keyword>
<comment type="caution">
    <text evidence="4">The sequence shown here is derived from an EMBL/GenBank/DDBJ whole genome shotgun (WGS) entry which is preliminary data.</text>
</comment>
<dbReference type="Gene3D" id="3.40.50.150">
    <property type="entry name" value="Vaccinia Virus protein VP39"/>
    <property type="match status" value="1"/>
</dbReference>
<dbReference type="GO" id="GO:0008168">
    <property type="term" value="F:methyltransferase activity"/>
    <property type="evidence" value="ECO:0007669"/>
    <property type="project" value="UniProtKB-KW"/>
</dbReference>
<keyword evidence="5" id="KW-1185">Reference proteome</keyword>
<dbReference type="SUPFAM" id="SSF53335">
    <property type="entry name" value="S-adenosyl-L-methionine-dependent methyltransferases"/>
    <property type="match status" value="1"/>
</dbReference>
<keyword evidence="1 4" id="KW-0489">Methyltransferase</keyword>
<accession>A0ABS7TNW2</accession>
<dbReference type="EMBL" id="JAIRAU010000011">
    <property type="protein sequence ID" value="MBZ5709914.1"/>
    <property type="molecule type" value="Genomic_DNA"/>
</dbReference>
<evidence type="ECO:0000256" key="3">
    <source>
        <dbReference type="ARBA" id="ARBA00022691"/>
    </source>
</evidence>
<protein>
    <submittedName>
        <fullName evidence="4">Class I SAM-dependent methyltransferase</fullName>
        <ecNumber evidence="4">2.1.1.-</ecNumber>
    </submittedName>
</protein>
<evidence type="ECO:0000256" key="1">
    <source>
        <dbReference type="ARBA" id="ARBA00022603"/>
    </source>
</evidence>
<keyword evidence="3" id="KW-0949">S-adenosyl-L-methionine</keyword>
<gene>
    <name evidence="4" type="ORF">K7C98_11680</name>
</gene>
<dbReference type="PANTHER" id="PTHR43167:SF1">
    <property type="entry name" value="PUTATIVE (AFU_ORTHOLOGUE AFUA_6G01830)-RELATED"/>
    <property type="match status" value="1"/>
</dbReference>
<name>A0ABS7TNW2_9BACT</name>
<proteinExistence type="predicted"/>
<evidence type="ECO:0000313" key="5">
    <source>
        <dbReference type="Proteomes" id="UP001139031"/>
    </source>
</evidence>
<dbReference type="InterPro" id="IPR029063">
    <property type="entry name" value="SAM-dependent_MTases_sf"/>
</dbReference>
<dbReference type="InterPro" id="IPR002935">
    <property type="entry name" value="SAM_O-MeTrfase"/>
</dbReference>
<reference evidence="4" key="1">
    <citation type="submission" date="2021-08" db="EMBL/GenBank/DDBJ databases">
        <authorList>
            <person name="Stevens D.C."/>
        </authorList>
    </citation>
    <scope>NUCLEOTIDE SEQUENCE</scope>
    <source>
        <strain evidence="4">DSM 53165</strain>
    </source>
</reference>
<evidence type="ECO:0000256" key="2">
    <source>
        <dbReference type="ARBA" id="ARBA00022679"/>
    </source>
</evidence>
<dbReference type="RefSeq" id="WP_224191686.1">
    <property type="nucleotide sequence ID" value="NZ_JAIRAU010000011.1"/>
</dbReference>
<dbReference type="PANTHER" id="PTHR43167">
    <property type="entry name" value="PUTATIVE (AFU_ORTHOLOGUE AFUA_6G01830)-RELATED"/>
    <property type="match status" value="1"/>
</dbReference>
<dbReference type="Pfam" id="PF13578">
    <property type="entry name" value="Methyltransf_24"/>
    <property type="match status" value="1"/>
</dbReference>
<dbReference type="PROSITE" id="PS51682">
    <property type="entry name" value="SAM_OMT_I"/>
    <property type="match status" value="1"/>
</dbReference>
<organism evidence="4 5">
    <name type="scientific">Nannocystis pusilla</name>
    <dbReference type="NCBI Taxonomy" id="889268"/>
    <lineage>
        <taxon>Bacteria</taxon>
        <taxon>Pseudomonadati</taxon>
        <taxon>Myxococcota</taxon>
        <taxon>Polyangia</taxon>
        <taxon>Nannocystales</taxon>
        <taxon>Nannocystaceae</taxon>
        <taxon>Nannocystis</taxon>
    </lineage>
</organism>
<dbReference type="Proteomes" id="UP001139031">
    <property type="component" value="Unassembled WGS sequence"/>
</dbReference>
<dbReference type="EC" id="2.1.1.-" evidence="4"/>
<evidence type="ECO:0000313" key="4">
    <source>
        <dbReference type="EMBL" id="MBZ5709914.1"/>
    </source>
</evidence>
<sequence>MTNTLTTPPVAPLLERLFADAARSRQLLGELFGQLSPEERAARMSDPGVDYRAFYSRAKEIHMPVSPATGALLYMLARANGARAIVEFGTSFGISTLHLAAALRDNGGGRLIGSDFEPNKLAQARANLEAAGLADLVEIREGDALETLARDLPATIDVVLLDGHKPLYARIFAGLAPHLRAGSFVVADNTDACPDYTALVRAPGSGYLSIPFAGDVELTMKL</sequence>
<dbReference type="GO" id="GO:0032259">
    <property type="term" value="P:methylation"/>
    <property type="evidence" value="ECO:0007669"/>
    <property type="project" value="UniProtKB-KW"/>
</dbReference>